<reference evidence="3" key="1">
    <citation type="submission" date="2022-11" db="EMBL/GenBank/DDBJ databases">
        <title>Centuries of genome instability and evolution in soft-shell clam transmissible cancer (bioRxiv).</title>
        <authorList>
            <person name="Hart S.F.M."/>
            <person name="Yonemitsu M.A."/>
            <person name="Giersch R.M."/>
            <person name="Beal B.F."/>
            <person name="Arriagada G."/>
            <person name="Davis B.W."/>
            <person name="Ostrander E.A."/>
            <person name="Goff S.P."/>
            <person name="Metzger M.J."/>
        </authorList>
    </citation>
    <scope>NUCLEOTIDE SEQUENCE</scope>
    <source>
        <strain evidence="3">MELC-2E11</strain>
        <tissue evidence="3">Siphon/mantle</tissue>
    </source>
</reference>
<dbReference type="PROSITE" id="PS50076">
    <property type="entry name" value="DNAJ_2"/>
    <property type="match status" value="1"/>
</dbReference>
<protein>
    <recommendedName>
        <fullName evidence="2">J domain-containing protein</fullName>
    </recommendedName>
</protein>
<dbReference type="EMBL" id="CP111025">
    <property type="protein sequence ID" value="WAR26011.1"/>
    <property type="molecule type" value="Genomic_DNA"/>
</dbReference>
<keyword evidence="4" id="KW-1185">Reference proteome</keyword>
<feature type="domain" description="J" evidence="2">
    <location>
        <begin position="210"/>
        <end position="263"/>
    </location>
</feature>
<name>A0ABY7FYW6_MYAAR</name>
<dbReference type="Proteomes" id="UP001164746">
    <property type="component" value="Chromosome 14"/>
</dbReference>
<dbReference type="Pfam" id="PF00226">
    <property type="entry name" value="DnaJ"/>
    <property type="match status" value="1"/>
</dbReference>
<accession>A0ABY7FYW6</accession>
<organism evidence="3 4">
    <name type="scientific">Mya arenaria</name>
    <name type="common">Soft-shell clam</name>
    <dbReference type="NCBI Taxonomy" id="6604"/>
    <lineage>
        <taxon>Eukaryota</taxon>
        <taxon>Metazoa</taxon>
        <taxon>Spiralia</taxon>
        <taxon>Lophotrochozoa</taxon>
        <taxon>Mollusca</taxon>
        <taxon>Bivalvia</taxon>
        <taxon>Autobranchia</taxon>
        <taxon>Heteroconchia</taxon>
        <taxon>Euheterodonta</taxon>
        <taxon>Imparidentia</taxon>
        <taxon>Neoheterodontei</taxon>
        <taxon>Myida</taxon>
        <taxon>Myoidea</taxon>
        <taxon>Myidae</taxon>
        <taxon>Mya</taxon>
    </lineage>
</organism>
<sequence>MGNCSSCVRTQDGDQGNKRSVAYKGSTKGRQCVFKCVRSTFENEPNNFTQVMEFLVKSEEKGLRSPFETLEGVKDNPALFRSLALKLSAGNSCSDQQKFDNEKTDDEKSGALALCLNKSQIQNVRLDMPKLSEEVLSNIRRWWTGEITGIRCGRNLADSGSDIIAWCAGNTVDNWFQFPDGSGISSGVKYICDSLNDKMFQIPKSEALDKAYSFLGVPMTASNGEINSRYRKLSRKYHADKGGDSQKWTELQCSLAIIRKARGDME</sequence>
<evidence type="ECO:0000256" key="1">
    <source>
        <dbReference type="SAM" id="MobiDB-lite"/>
    </source>
</evidence>
<gene>
    <name evidence="3" type="ORF">MAR_011715</name>
</gene>
<feature type="region of interest" description="Disordered" evidence="1">
    <location>
        <begin position="1"/>
        <end position="22"/>
    </location>
</feature>
<dbReference type="InterPro" id="IPR001623">
    <property type="entry name" value="DnaJ_domain"/>
</dbReference>
<dbReference type="InterPro" id="IPR036869">
    <property type="entry name" value="J_dom_sf"/>
</dbReference>
<dbReference type="Gene3D" id="1.10.287.110">
    <property type="entry name" value="DnaJ domain"/>
    <property type="match status" value="1"/>
</dbReference>
<evidence type="ECO:0000313" key="3">
    <source>
        <dbReference type="EMBL" id="WAR26011.1"/>
    </source>
</evidence>
<dbReference type="SUPFAM" id="SSF46565">
    <property type="entry name" value="Chaperone J-domain"/>
    <property type="match status" value="1"/>
</dbReference>
<dbReference type="PRINTS" id="PR00625">
    <property type="entry name" value="JDOMAIN"/>
</dbReference>
<evidence type="ECO:0000313" key="4">
    <source>
        <dbReference type="Proteomes" id="UP001164746"/>
    </source>
</evidence>
<dbReference type="CDD" id="cd06257">
    <property type="entry name" value="DnaJ"/>
    <property type="match status" value="1"/>
</dbReference>
<proteinExistence type="predicted"/>
<evidence type="ECO:0000259" key="2">
    <source>
        <dbReference type="PROSITE" id="PS50076"/>
    </source>
</evidence>